<dbReference type="OrthoDB" id="9794816at2"/>
<accession>A0A4Q9GKA5</accession>
<dbReference type="RefSeq" id="WP_131002876.1">
    <property type="nucleotide sequence ID" value="NZ_JBHSZR010000003.1"/>
</dbReference>
<dbReference type="AlphaFoldDB" id="A0A4Q9GKA5"/>
<dbReference type="InterPro" id="IPR017926">
    <property type="entry name" value="GATASE"/>
</dbReference>
<comment type="caution">
    <text evidence="2">The sequence shown here is derived from an EMBL/GenBank/DDBJ whole genome shotgun (WGS) entry which is preliminary data.</text>
</comment>
<protein>
    <submittedName>
        <fullName evidence="2">Type 1 glutamine amidotransferase</fullName>
    </submittedName>
</protein>
<gene>
    <name evidence="2" type="ORF">EYR15_08145</name>
</gene>
<keyword evidence="3" id="KW-1185">Reference proteome</keyword>
<dbReference type="EMBL" id="SIUB01000003">
    <property type="protein sequence ID" value="TBN53761.1"/>
    <property type="molecule type" value="Genomic_DNA"/>
</dbReference>
<proteinExistence type="predicted"/>
<dbReference type="CDD" id="cd01741">
    <property type="entry name" value="GATase1_1"/>
    <property type="match status" value="1"/>
</dbReference>
<dbReference type="Gene3D" id="3.40.50.880">
    <property type="match status" value="1"/>
</dbReference>
<dbReference type="Proteomes" id="UP000291613">
    <property type="component" value="Unassembled WGS sequence"/>
</dbReference>
<name>A0A4Q9GKA5_9HYPH</name>
<evidence type="ECO:0000313" key="2">
    <source>
        <dbReference type="EMBL" id="TBN53761.1"/>
    </source>
</evidence>
<dbReference type="Pfam" id="PF00117">
    <property type="entry name" value="GATase"/>
    <property type="match status" value="1"/>
</dbReference>
<dbReference type="InterPro" id="IPR044992">
    <property type="entry name" value="ChyE-like"/>
</dbReference>
<dbReference type="PRINTS" id="PR00096">
    <property type="entry name" value="GATASE"/>
</dbReference>
<dbReference type="InterPro" id="IPR029062">
    <property type="entry name" value="Class_I_gatase-like"/>
</dbReference>
<dbReference type="PANTHER" id="PTHR42695">
    <property type="entry name" value="GLUTAMINE AMIDOTRANSFERASE YLR126C-RELATED"/>
    <property type="match status" value="1"/>
</dbReference>
<feature type="domain" description="Glutamine amidotransferase" evidence="1">
    <location>
        <begin position="23"/>
        <end position="184"/>
    </location>
</feature>
<evidence type="ECO:0000313" key="3">
    <source>
        <dbReference type="Proteomes" id="UP000291613"/>
    </source>
</evidence>
<keyword evidence="2" id="KW-0808">Transferase</keyword>
<evidence type="ECO:0000259" key="1">
    <source>
        <dbReference type="Pfam" id="PF00117"/>
    </source>
</evidence>
<dbReference type="GO" id="GO:0016740">
    <property type="term" value="F:transferase activity"/>
    <property type="evidence" value="ECO:0007669"/>
    <property type="project" value="UniProtKB-KW"/>
</dbReference>
<dbReference type="SUPFAM" id="SSF52317">
    <property type="entry name" value="Class I glutamine amidotransferase-like"/>
    <property type="match status" value="1"/>
</dbReference>
<dbReference type="PROSITE" id="PS51273">
    <property type="entry name" value="GATASE_TYPE_1"/>
    <property type="match status" value="1"/>
</dbReference>
<keyword evidence="2" id="KW-0315">Glutamine amidotransferase</keyword>
<dbReference type="GO" id="GO:0005829">
    <property type="term" value="C:cytosol"/>
    <property type="evidence" value="ECO:0007669"/>
    <property type="project" value="TreeGrafter"/>
</dbReference>
<organism evidence="2 3">
    <name type="scientific">Hansschlegelia quercus</name>
    <dbReference type="NCBI Taxonomy" id="2528245"/>
    <lineage>
        <taxon>Bacteria</taxon>
        <taxon>Pseudomonadati</taxon>
        <taxon>Pseudomonadota</taxon>
        <taxon>Alphaproteobacteria</taxon>
        <taxon>Hyphomicrobiales</taxon>
        <taxon>Methylopilaceae</taxon>
        <taxon>Hansschlegelia</taxon>
    </lineage>
</organism>
<reference evidence="2 3" key="1">
    <citation type="submission" date="2019-02" db="EMBL/GenBank/DDBJ databases">
        <title>Hansschlegelia quercus sp. nov., a novel methylotrophic bacterium from buds of oak (Quercus robur L.).</title>
        <authorList>
            <person name="Agafonova N.V."/>
            <person name="Kaparullina E.N."/>
            <person name="Grouzdev D.S."/>
            <person name="Doronina N.V."/>
        </authorList>
    </citation>
    <scope>NUCLEOTIDE SEQUENCE [LARGE SCALE GENOMIC DNA]</scope>
    <source>
        <strain evidence="2 3">Dub</strain>
    </source>
</reference>
<sequence>MRILVLQHLDVEGPGAFGEFWTEAGFEQRVVELDEGEAIPDLDGFDLMAVMGGPMDVWEEDAHPWLKAEKSAIRAWVKDLGRPYLGICLGHQLLGAALGGEVGPMKATPEVGLHEVGLTADGARDPLFAGLGPSLDVLQWHGAEVSRPPEGATVLARSAACPVQAMRWGPVAYGLQFHPEVVAQTVEDWRRIPEYWASLNKALGPEEAEALGPAVIERLPKFRETARTIERNLASVWTAAVKAA</sequence>
<dbReference type="PANTHER" id="PTHR42695:SF5">
    <property type="entry name" value="GLUTAMINE AMIDOTRANSFERASE YLR126C-RELATED"/>
    <property type="match status" value="1"/>
</dbReference>